<dbReference type="EMBL" id="OV915080">
    <property type="protein sequence ID" value="CAH1706176.1"/>
    <property type="molecule type" value="Genomic_DNA"/>
</dbReference>
<evidence type="ECO:0000313" key="2">
    <source>
        <dbReference type="Proteomes" id="UP001295440"/>
    </source>
</evidence>
<reference evidence="1" key="1">
    <citation type="submission" date="2022-02" db="EMBL/GenBank/DDBJ databases">
        <authorList>
            <person name="Deutsch MARIE S."/>
        </authorList>
    </citation>
    <scope>NUCLEOTIDE SEQUENCE</scope>
    <source>
        <strain evidence="1">CIRM-BIA865</strain>
    </source>
</reference>
<name>A0AAU9R562_9LACO</name>
<dbReference type="AlphaFoldDB" id="A0AAU9R562"/>
<evidence type="ECO:0000313" key="1">
    <source>
        <dbReference type="EMBL" id="CAH1706176.1"/>
    </source>
</evidence>
<accession>A0AAU9R562</accession>
<gene>
    <name evidence="1" type="ORF">LDD865_1017</name>
</gene>
<proteinExistence type="predicted"/>
<dbReference type="Proteomes" id="UP001295440">
    <property type="component" value="Chromosome"/>
</dbReference>
<organism evidence="1 2">
    <name type="scientific">Lactobacillus delbrueckii subsp. delbrueckii</name>
    <dbReference type="NCBI Taxonomy" id="83684"/>
    <lineage>
        <taxon>Bacteria</taxon>
        <taxon>Bacillati</taxon>
        <taxon>Bacillota</taxon>
        <taxon>Bacilli</taxon>
        <taxon>Lactobacillales</taxon>
        <taxon>Lactobacillaceae</taxon>
        <taxon>Lactobacillus</taxon>
    </lineage>
</organism>
<protein>
    <submittedName>
        <fullName evidence="1">Uncharacterized protein</fullName>
    </submittedName>
</protein>
<sequence>MYALTKSAISNSYLDLAPYLVMGGYYSSKTDFIRQQIK</sequence>